<dbReference type="EMBL" id="QFVR01000008">
    <property type="protein sequence ID" value="PWI25517.1"/>
    <property type="molecule type" value="Genomic_DNA"/>
</dbReference>
<keyword evidence="3" id="KW-1185">Reference proteome</keyword>
<feature type="transmembrane region" description="Helical" evidence="1">
    <location>
        <begin position="25"/>
        <end position="43"/>
    </location>
</feature>
<keyword evidence="1" id="KW-0812">Transmembrane</keyword>
<keyword evidence="1" id="KW-0472">Membrane</keyword>
<evidence type="ECO:0000256" key="1">
    <source>
        <dbReference type="SAM" id="Phobius"/>
    </source>
</evidence>
<protein>
    <submittedName>
        <fullName evidence="2">Uncharacterized protein</fullName>
    </submittedName>
</protein>
<evidence type="ECO:0000313" key="3">
    <source>
        <dbReference type="Proteomes" id="UP000245938"/>
    </source>
</evidence>
<gene>
    <name evidence="2" type="ORF">DEX24_07880</name>
</gene>
<comment type="caution">
    <text evidence="2">The sequence shown here is derived from an EMBL/GenBank/DDBJ whole genome shotgun (WGS) entry which is preliminary data.</text>
</comment>
<accession>A0A2U3ALZ4</accession>
<reference evidence="2 3" key="1">
    <citation type="submission" date="2018-05" db="EMBL/GenBank/DDBJ databases">
        <title>Kurthia sibirica genome sequence.</title>
        <authorList>
            <person name="Maclea K.S."/>
            <person name="Goen A.E."/>
        </authorList>
    </citation>
    <scope>NUCLEOTIDE SEQUENCE [LARGE SCALE GENOMIC DNA]</scope>
    <source>
        <strain evidence="2 3">ATCC 49154</strain>
    </source>
</reference>
<keyword evidence="1" id="KW-1133">Transmembrane helix</keyword>
<dbReference type="AlphaFoldDB" id="A0A2U3ALZ4"/>
<name>A0A2U3ALZ4_9BACL</name>
<sequence>MKISMWKFSENSIVLFECFLNDPVVFYRILECVTVFQFAIWYYKIMSKRAIEECTDEFK</sequence>
<organism evidence="2 3">
    <name type="scientific">Kurthia sibirica</name>
    <dbReference type="NCBI Taxonomy" id="202750"/>
    <lineage>
        <taxon>Bacteria</taxon>
        <taxon>Bacillati</taxon>
        <taxon>Bacillota</taxon>
        <taxon>Bacilli</taxon>
        <taxon>Bacillales</taxon>
        <taxon>Caryophanaceae</taxon>
        <taxon>Kurthia</taxon>
    </lineage>
</organism>
<proteinExistence type="predicted"/>
<dbReference type="Proteomes" id="UP000245938">
    <property type="component" value="Unassembled WGS sequence"/>
</dbReference>
<evidence type="ECO:0000313" key="2">
    <source>
        <dbReference type="EMBL" id="PWI25517.1"/>
    </source>
</evidence>